<dbReference type="EMBL" id="HG793127">
    <property type="protein sequence ID" value="CDK26613.1"/>
    <property type="molecule type" value="Genomic_DNA"/>
</dbReference>
<dbReference type="AlphaFoldDB" id="W6MKQ9"/>
<feature type="region of interest" description="Disordered" evidence="3">
    <location>
        <begin position="164"/>
        <end position="211"/>
    </location>
</feature>
<keyword evidence="6" id="KW-1185">Reference proteome</keyword>
<comment type="subcellular location">
    <subcellularLocation>
        <location evidence="1">Nucleus</location>
    </subcellularLocation>
</comment>
<dbReference type="HOGENOM" id="CLU_1305044_0_0_1"/>
<dbReference type="Pfam" id="PF00808">
    <property type="entry name" value="CBFD_NFYB_HMF"/>
    <property type="match status" value="1"/>
</dbReference>
<proteinExistence type="predicted"/>
<name>W6MKQ9_9ASCO</name>
<dbReference type="InterPro" id="IPR009072">
    <property type="entry name" value="Histone-fold"/>
</dbReference>
<feature type="compositionally biased region" description="Acidic residues" evidence="3">
    <location>
        <begin position="171"/>
        <end position="192"/>
    </location>
</feature>
<dbReference type="GO" id="GO:0008623">
    <property type="term" value="C:CHRAC"/>
    <property type="evidence" value="ECO:0007669"/>
    <property type="project" value="TreeGrafter"/>
</dbReference>
<dbReference type="GO" id="GO:0046982">
    <property type="term" value="F:protein heterodimerization activity"/>
    <property type="evidence" value="ECO:0007669"/>
    <property type="project" value="InterPro"/>
</dbReference>
<protein>
    <recommendedName>
        <fullName evidence="4">Transcription factor CBF/NF-Y/archaeal histone domain-containing protein</fullName>
    </recommendedName>
</protein>
<dbReference type="PANTHER" id="PTHR10252">
    <property type="entry name" value="HISTONE-LIKE TRANSCRIPTION FACTOR CCAAT-RELATED"/>
    <property type="match status" value="1"/>
</dbReference>
<dbReference type="GeneID" id="34520003"/>
<evidence type="ECO:0000259" key="4">
    <source>
        <dbReference type="Pfam" id="PF00808"/>
    </source>
</evidence>
<dbReference type="OrthoDB" id="636685at2759"/>
<dbReference type="SUPFAM" id="SSF47113">
    <property type="entry name" value="Histone-fold"/>
    <property type="match status" value="1"/>
</dbReference>
<dbReference type="Proteomes" id="UP000019384">
    <property type="component" value="Unassembled WGS sequence"/>
</dbReference>
<evidence type="ECO:0000313" key="5">
    <source>
        <dbReference type="EMBL" id="CDK26613.1"/>
    </source>
</evidence>
<evidence type="ECO:0000313" key="6">
    <source>
        <dbReference type="Proteomes" id="UP000019384"/>
    </source>
</evidence>
<organism evidence="5 6">
    <name type="scientific">Kuraishia capsulata CBS 1993</name>
    <dbReference type="NCBI Taxonomy" id="1382522"/>
    <lineage>
        <taxon>Eukaryota</taxon>
        <taxon>Fungi</taxon>
        <taxon>Dikarya</taxon>
        <taxon>Ascomycota</taxon>
        <taxon>Saccharomycotina</taxon>
        <taxon>Pichiomycetes</taxon>
        <taxon>Pichiales</taxon>
        <taxon>Pichiaceae</taxon>
        <taxon>Kuraishia</taxon>
    </lineage>
</organism>
<dbReference type="Gene3D" id="1.10.20.10">
    <property type="entry name" value="Histone, subunit A"/>
    <property type="match status" value="1"/>
</dbReference>
<dbReference type="InterPro" id="IPR003958">
    <property type="entry name" value="CBFA_NFYB_domain"/>
</dbReference>
<dbReference type="InterPro" id="IPR050568">
    <property type="entry name" value="Transcr_DNA_Rep_Reg"/>
</dbReference>
<dbReference type="STRING" id="1382522.W6MKQ9"/>
<dbReference type="CDD" id="cd22929">
    <property type="entry name" value="HFD_POLE4-like"/>
    <property type="match status" value="1"/>
</dbReference>
<sequence length="211" mass="23483">MSQEESIALEDDQTVPESTLTLPISRIKKIMKLDPDHVTSTEGAVYLVGVATELFILYLAEQAAFVAKANQRKKVTYKDFHSAISNKENLNFLGDIAPPVYSLKNLVETKKIRYRAKKDDLPVEPETVIAEAEPQAPVKELSKGQQVLGFQKVENPYKKVPLTNFMNNDEASGEADQETEIIPDEEETEQQAESEQPGNADESTDVVMIDA</sequence>
<evidence type="ECO:0000256" key="1">
    <source>
        <dbReference type="ARBA" id="ARBA00004123"/>
    </source>
</evidence>
<dbReference type="RefSeq" id="XP_022458615.1">
    <property type="nucleotide sequence ID" value="XM_022602851.1"/>
</dbReference>
<reference evidence="5" key="2">
    <citation type="submission" date="2014-02" db="EMBL/GenBank/DDBJ databases">
        <title>Complete DNA sequence of /Kuraishia capsulata/ illustrates novel genomic features among budding yeasts (/Saccharomycotina/).</title>
        <authorList>
            <person name="Morales L."/>
            <person name="Noel B."/>
            <person name="Porcel B."/>
            <person name="Marcet-Houben M."/>
            <person name="Hullo M-F."/>
            <person name="Sacerdot C."/>
            <person name="Tekaia F."/>
            <person name="Leh-Louis V."/>
            <person name="Despons L."/>
            <person name="Khanna V."/>
            <person name="Aury J-M."/>
            <person name="Barbe V."/>
            <person name="Couloux A."/>
            <person name="Labadie K."/>
            <person name="Pelletier E."/>
            <person name="Souciet J-L."/>
            <person name="Boekhout T."/>
            <person name="Gabaldon T."/>
            <person name="Wincker P."/>
            <person name="Dujon B."/>
        </authorList>
    </citation>
    <scope>NUCLEOTIDE SEQUENCE</scope>
    <source>
        <strain evidence="5">CBS 1993</strain>
    </source>
</reference>
<accession>W6MKQ9</accession>
<evidence type="ECO:0000256" key="3">
    <source>
        <dbReference type="SAM" id="MobiDB-lite"/>
    </source>
</evidence>
<dbReference type="PANTHER" id="PTHR10252:SF151">
    <property type="entry name" value="DNA POLYMERASE EPSILON NONCATALYTIC SUBUNIT"/>
    <property type="match status" value="1"/>
</dbReference>
<reference evidence="5" key="1">
    <citation type="submission" date="2013-12" db="EMBL/GenBank/DDBJ databases">
        <authorList>
            <person name="Genoscope - CEA"/>
        </authorList>
    </citation>
    <scope>NUCLEOTIDE SEQUENCE</scope>
    <source>
        <strain evidence="5">CBS 1993</strain>
    </source>
</reference>
<dbReference type="GO" id="GO:0006261">
    <property type="term" value="P:DNA-templated DNA replication"/>
    <property type="evidence" value="ECO:0007669"/>
    <property type="project" value="TreeGrafter"/>
</dbReference>
<gene>
    <name evidence="5" type="ORF">KUCA_T00002586001</name>
</gene>
<keyword evidence="2" id="KW-0539">Nucleus</keyword>
<feature type="domain" description="Transcription factor CBF/NF-Y/archaeal histone" evidence="4">
    <location>
        <begin position="21"/>
        <end position="84"/>
    </location>
</feature>
<evidence type="ECO:0000256" key="2">
    <source>
        <dbReference type="ARBA" id="ARBA00023242"/>
    </source>
</evidence>